<evidence type="ECO:0000313" key="2">
    <source>
        <dbReference type="Proteomes" id="UP000297693"/>
    </source>
</evidence>
<comment type="caution">
    <text evidence="1">The sequence shown here is derived from an EMBL/GenBank/DDBJ whole genome shotgun (WGS) entry which is preliminary data.</text>
</comment>
<dbReference type="SUPFAM" id="SSF53335">
    <property type="entry name" value="S-adenosyl-L-methionine-dependent methyltransferases"/>
    <property type="match status" value="1"/>
</dbReference>
<keyword evidence="2" id="KW-1185">Reference proteome</keyword>
<sequence length="235" mass="26732">MIGKFKTYINQFLVRNILKTVVFTDAIDTKPVSSIFGLERGTPIDRHYIEKFLSKNRERISGDCLEVGDSVYAKKFGSTKSIRILEFDSEKTLLTQTALFCDLGNPEAIPEAIFDTIICTQTLNFIFDLEKAMRSIYKLLRPGGSALLTVGGISQISKYDYERWGDYWRFTDHSLSKLAQLVFRKENCTLLTFGNVATSCLFLQGVAYEDVKDKSIFEVNDSSYQMIIVGIFIKD</sequence>
<dbReference type="InterPro" id="IPR029063">
    <property type="entry name" value="SAM-dependent_MTases_sf"/>
</dbReference>
<dbReference type="Gene3D" id="3.40.50.150">
    <property type="entry name" value="Vaccinia Virus protein VP39"/>
    <property type="match status" value="1"/>
</dbReference>
<keyword evidence="1" id="KW-0808">Transferase</keyword>
<proteinExistence type="predicted"/>
<gene>
    <name evidence="1" type="ORF">EHQ58_08485</name>
</gene>
<evidence type="ECO:0000313" key="1">
    <source>
        <dbReference type="EMBL" id="TGL59768.1"/>
    </source>
</evidence>
<dbReference type="Proteomes" id="UP000297693">
    <property type="component" value="Unassembled WGS sequence"/>
</dbReference>
<accession>A0A4R9K5X1</accession>
<dbReference type="OrthoDB" id="597270at2"/>
<name>A0A4R9K5X1_9LEPT</name>
<dbReference type="CDD" id="cd02440">
    <property type="entry name" value="AdoMet_MTases"/>
    <property type="match status" value="1"/>
</dbReference>
<dbReference type="GO" id="GO:0008168">
    <property type="term" value="F:methyltransferase activity"/>
    <property type="evidence" value="ECO:0007669"/>
    <property type="project" value="UniProtKB-KW"/>
</dbReference>
<dbReference type="AlphaFoldDB" id="A0A4R9K5X1"/>
<reference evidence="1" key="1">
    <citation type="journal article" date="2019" name="PLoS Negl. Trop. Dis.">
        <title>Revisiting the worldwide diversity of Leptospira species in the environment.</title>
        <authorList>
            <person name="Vincent A.T."/>
            <person name="Schiettekatte O."/>
            <person name="Bourhy P."/>
            <person name="Veyrier F.J."/>
            <person name="Picardeau M."/>
        </authorList>
    </citation>
    <scope>NUCLEOTIDE SEQUENCE [LARGE SCALE GENOMIC DNA]</scope>
    <source>
        <strain evidence="1">201702476</strain>
    </source>
</reference>
<dbReference type="GO" id="GO:0032259">
    <property type="term" value="P:methylation"/>
    <property type="evidence" value="ECO:0007669"/>
    <property type="project" value="UniProtKB-KW"/>
</dbReference>
<protein>
    <submittedName>
        <fullName evidence="1">Methyltransferase domain-containing protein</fullName>
    </submittedName>
</protein>
<dbReference type="EMBL" id="RQGD01000023">
    <property type="protein sequence ID" value="TGL59768.1"/>
    <property type="molecule type" value="Genomic_DNA"/>
</dbReference>
<dbReference type="RefSeq" id="WP_135623457.1">
    <property type="nucleotide sequence ID" value="NZ_RQGD01000023.1"/>
</dbReference>
<keyword evidence="1" id="KW-0489">Methyltransferase</keyword>
<dbReference type="Pfam" id="PF13489">
    <property type="entry name" value="Methyltransf_23"/>
    <property type="match status" value="1"/>
</dbReference>
<organism evidence="1 2">
    <name type="scientific">Leptospira ognonensis</name>
    <dbReference type="NCBI Taxonomy" id="2484945"/>
    <lineage>
        <taxon>Bacteria</taxon>
        <taxon>Pseudomonadati</taxon>
        <taxon>Spirochaetota</taxon>
        <taxon>Spirochaetia</taxon>
        <taxon>Leptospirales</taxon>
        <taxon>Leptospiraceae</taxon>
        <taxon>Leptospira</taxon>
    </lineage>
</organism>